<gene>
    <name evidence="12" type="primary">rnhA_2</name>
    <name evidence="10" type="synonym">rnhA</name>
    <name evidence="12" type="ORF">GCM10008943_09580</name>
</gene>
<keyword evidence="9 10" id="KW-0460">Magnesium</keyword>
<dbReference type="InterPro" id="IPR022892">
    <property type="entry name" value="RNaseHI"/>
</dbReference>
<evidence type="ECO:0000256" key="3">
    <source>
        <dbReference type="ARBA" id="ARBA00011245"/>
    </source>
</evidence>
<name>A0ABN1FRX1_9HYPH</name>
<evidence type="ECO:0000313" key="12">
    <source>
        <dbReference type="EMBL" id="GAA0596537.1"/>
    </source>
</evidence>
<dbReference type="HAMAP" id="MF_00042">
    <property type="entry name" value="RNase_H"/>
    <property type="match status" value="1"/>
</dbReference>
<protein>
    <recommendedName>
        <fullName evidence="4 10">Ribonuclease H</fullName>
        <shortName evidence="10">RNase H</shortName>
        <ecNumber evidence="4 10">3.1.26.4</ecNumber>
    </recommendedName>
</protein>
<dbReference type="CDD" id="cd09278">
    <property type="entry name" value="RNase_HI_prokaryote_like"/>
    <property type="match status" value="1"/>
</dbReference>
<feature type="binding site" evidence="10">
    <location>
        <position position="17"/>
    </location>
    <ligand>
        <name>Mg(2+)</name>
        <dbReference type="ChEBI" id="CHEBI:18420"/>
        <label>1</label>
    </ligand>
</feature>
<dbReference type="NCBIfam" id="NF001236">
    <property type="entry name" value="PRK00203.1"/>
    <property type="match status" value="1"/>
</dbReference>
<evidence type="ECO:0000256" key="7">
    <source>
        <dbReference type="ARBA" id="ARBA00022759"/>
    </source>
</evidence>
<keyword evidence="7 10" id="KW-0255">Endonuclease</keyword>
<dbReference type="EC" id="3.1.26.4" evidence="4 10"/>
<dbReference type="InterPro" id="IPR050092">
    <property type="entry name" value="RNase_H"/>
</dbReference>
<dbReference type="InterPro" id="IPR036397">
    <property type="entry name" value="RNaseH_sf"/>
</dbReference>
<dbReference type="EMBL" id="BAAADE010000001">
    <property type="protein sequence ID" value="GAA0596537.1"/>
    <property type="molecule type" value="Genomic_DNA"/>
</dbReference>
<evidence type="ECO:0000256" key="5">
    <source>
        <dbReference type="ARBA" id="ARBA00022722"/>
    </source>
</evidence>
<evidence type="ECO:0000259" key="11">
    <source>
        <dbReference type="PROSITE" id="PS50879"/>
    </source>
</evidence>
<proteinExistence type="inferred from homology"/>
<feature type="binding site" evidence="10">
    <location>
        <position position="154"/>
    </location>
    <ligand>
        <name>Mg(2+)</name>
        <dbReference type="ChEBI" id="CHEBI:18420"/>
        <label>2</label>
    </ligand>
</feature>
<dbReference type="Proteomes" id="UP001424441">
    <property type="component" value="Unassembled WGS sequence"/>
</dbReference>
<evidence type="ECO:0000256" key="2">
    <source>
        <dbReference type="ARBA" id="ARBA00005300"/>
    </source>
</evidence>
<keyword evidence="5 10" id="KW-0540">Nuclease</keyword>
<accession>A0ABN1FRX1</accession>
<comment type="catalytic activity">
    <reaction evidence="1 10">
        <text>Endonucleolytic cleavage to 5'-phosphomonoester.</text>
        <dbReference type="EC" id="3.1.26.4"/>
    </reaction>
</comment>
<dbReference type="Gene3D" id="3.30.420.10">
    <property type="entry name" value="Ribonuclease H-like superfamily/Ribonuclease H"/>
    <property type="match status" value="1"/>
</dbReference>
<dbReference type="InterPro" id="IPR012337">
    <property type="entry name" value="RNaseH-like_sf"/>
</dbReference>
<dbReference type="PROSITE" id="PS50879">
    <property type="entry name" value="RNASE_H_1"/>
    <property type="match status" value="1"/>
</dbReference>
<dbReference type="Pfam" id="PF00075">
    <property type="entry name" value="RNase_H"/>
    <property type="match status" value="1"/>
</dbReference>
<comment type="subcellular location">
    <subcellularLocation>
        <location evidence="10">Cytoplasm</location>
    </subcellularLocation>
</comment>
<evidence type="ECO:0000256" key="9">
    <source>
        <dbReference type="ARBA" id="ARBA00022842"/>
    </source>
</evidence>
<comment type="function">
    <text evidence="10">Endonuclease that specifically degrades the RNA of RNA-DNA hybrids.</text>
</comment>
<evidence type="ECO:0000256" key="4">
    <source>
        <dbReference type="ARBA" id="ARBA00012180"/>
    </source>
</evidence>
<feature type="binding site" evidence="10">
    <location>
        <position position="61"/>
    </location>
    <ligand>
        <name>Mg(2+)</name>
        <dbReference type="ChEBI" id="CHEBI:18420"/>
        <label>1</label>
    </ligand>
</feature>
<dbReference type="PANTHER" id="PTHR10642">
    <property type="entry name" value="RIBONUCLEASE H1"/>
    <property type="match status" value="1"/>
</dbReference>
<organism evidence="12 13">
    <name type="scientific">Paenochrobactrum glaciei</name>
    <dbReference type="NCBI Taxonomy" id="486407"/>
    <lineage>
        <taxon>Bacteria</taxon>
        <taxon>Pseudomonadati</taxon>
        <taxon>Pseudomonadota</taxon>
        <taxon>Alphaproteobacteria</taxon>
        <taxon>Hyphomicrobiales</taxon>
        <taxon>Brucellaceae</taxon>
        <taxon>Paenochrobactrum</taxon>
    </lineage>
</organism>
<comment type="similarity">
    <text evidence="2 10">Belongs to the RNase H family.</text>
</comment>
<feature type="binding site" evidence="10">
    <location>
        <position position="89"/>
    </location>
    <ligand>
        <name>Mg(2+)</name>
        <dbReference type="ChEBI" id="CHEBI:18420"/>
        <label>1</label>
    </ligand>
</feature>
<evidence type="ECO:0000313" key="13">
    <source>
        <dbReference type="Proteomes" id="UP001424441"/>
    </source>
</evidence>
<evidence type="ECO:0000256" key="10">
    <source>
        <dbReference type="HAMAP-Rule" id="MF_00042"/>
    </source>
</evidence>
<evidence type="ECO:0000256" key="8">
    <source>
        <dbReference type="ARBA" id="ARBA00022801"/>
    </source>
</evidence>
<comment type="cofactor">
    <cofactor evidence="10">
        <name>Mg(2+)</name>
        <dbReference type="ChEBI" id="CHEBI:18420"/>
    </cofactor>
    <text evidence="10">Binds 1 Mg(2+) ion per subunit. May bind a second metal ion at a regulatory site, or after substrate binding.</text>
</comment>
<keyword evidence="10" id="KW-0963">Cytoplasm</keyword>
<reference evidence="12 13" key="1">
    <citation type="journal article" date="2019" name="Int. J. Syst. Evol. Microbiol.">
        <title>The Global Catalogue of Microorganisms (GCM) 10K type strain sequencing project: providing services to taxonomists for standard genome sequencing and annotation.</title>
        <authorList>
            <consortium name="The Broad Institute Genomics Platform"/>
            <consortium name="The Broad Institute Genome Sequencing Center for Infectious Disease"/>
            <person name="Wu L."/>
            <person name="Ma J."/>
        </authorList>
    </citation>
    <scope>NUCLEOTIDE SEQUENCE [LARGE SCALE GENOMIC DNA]</scope>
    <source>
        <strain evidence="12 13">JCM 15115</strain>
    </source>
</reference>
<feature type="binding site" evidence="10">
    <location>
        <position position="17"/>
    </location>
    <ligand>
        <name>Mg(2+)</name>
        <dbReference type="ChEBI" id="CHEBI:18420"/>
        <label>2</label>
    </ligand>
</feature>
<dbReference type="InterPro" id="IPR002156">
    <property type="entry name" value="RNaseH_domain"/>
</dbReference>
<comment type="caution">
    <text evidence="12">The sequence shown here is derived from an EMBL/GenBank/DDBJ whole genome shotgun (WGS) entry which is preliminary data.</text>
</comment>
<sequence length="164" mass="18158">MTSKQNQQTTHLTIHTDGACTGNPGPGGVGVVIQFWNEGTKGERLRLSYGQREVTTNNRMELSAAIYALEVVSSRSDIDANTPMTLHSDSQLVINGITKWIKNWKRNGWRKADTKPVMNADLWNILDDLTAHFPKLSFSWVRGHNGDPDNEEADALATSAIPQV</sequence>
<evidence type="ECO:0000256" key="1">
    <source>
        <dbReference type="ARBA" id="ARBA00000077"/>
    </source>
</evidence>
<evidence type="ECO:0000256" key="6">
    <source>
        <dbReference type="ARBA" id="ARBA00022723"/>
    </source>
</evidence>
<comment type="subunit">
    <text evidence="3 10">Monomer.</text>
</comment>
<keyword evidence="6 10" id="KW-0479">Metal-binding</keyword>
<keyword evidence="13" id="KW-1185">Reference proteome</keyword>
<dbReference type="RefSeq" id="WP_343802073.1">
    <property type="nucleotide sequence ID" value="NZ_BAAADE010000001.1"/>
</dbReference>
<feature type="domain" description="RNase H type-1" evidence="11">
    <location>
        <begin position="8"/>
        <end position="162"/>
    </location>
</feature>
<dbReference type="SUPFAM" id="SSF53098">
    <property type="entry name" value="Ribonuclease H-like"/>
    <property type="match status" value="1"/>
</dbReference>
<dbReference type="PANTHER" id="PTHR10642:SF26">
    <property type="entry name" value="RIBONUCLEASE H1"/>
    <property type="match status" value="1"/>
</dbReference>
<keyword evidence="8 10" id="KW-0378">Hydrolase</keyword>